<reference evidence="3" key="1">
    <citation type="submission" date="2020-01" db="EMBL/GenBank/DDBJ databases">
        <authorList>
            <person name="Mishra B."/>
        </authorList>
    </citation>
    <scope>NUCLEOTIDE SEQUENCE [LARGE SCALE GENOMIC DNA]</scope>
</reference>
<feature type="compositionally biased region" description="Basic and acidic residues" evidence="1">
    <location>
        <begin position="259"/>
        <end position="269"/>
    </location>
</feature>
<protein>
    <recommendedName>
        <fullName evidence="2">DUF4283 domain-containing protein</fullName>
    </recommendedName>
</protein>
<accession>A0A6D2HVV1</accession>
<evidence type="ECO:0000259" key="2">
    <source>
        <dbReference type="Pfam" id="PF14111"/>
    </source>
</evidence>
<feature type="compositionally biased region" description="Basic and acidic residues" evidence="1">
    <location>
        <begin position="276"/>
        <end position="292"/>
    </location>
</feature>
<evidence type="ECO:0000313" key="3">
    <source>
        <dbReference type="EMBL" id="CAA7018069.1"/>
    </source>
</evidence>
<gene>
    <name evidence="3" type="ORF">MERR_LOCUS5304</name>
</gene>
<name>A0A6D2HVV1_9BRAS</name>
<feature type="region of interest" description="Disordered" evidence="1">
    <location>
        <begin position="376"/>
        <end position="484"/>
    </location>
</feature>
<feature type="compositionally biased region" description="Polar residues" evidence="1">
    <location>
        <begin position="194"/>
        <end position="206"/>
    </location>
</feature>
<dbReference type="EMBL" id="CACVBM020000344">
    <property type="protein sequence ID" value="CAA7018069.1"/>
    <property type="molecule type" value="Genomic_DNA"/>
</dbReference>
<feature type="region of interest" description="Disordered" evidence="1">
    <location>
        <begin position="341"/>
        <end position="361"/>
    </location>
</feature>
<comment type="caution">
    <text evidence="3">The sequence shown here is derived from an EMBL/GenBank/DDBJ whole genome shotgun (WGS) entry which is preliminary data.</text>
</comment>
<feature type="region of interest" description="Disordered" evidence="1">
    <location>
        <begin position="148"/>
        <end position="321"/>
    </location>
</feature>
<evidence type="ECO:0000313" key="4">
    <source>
        <dbReference type="Proteomes" id="UP000467841"/>
    </source>
</evidence>
<feature type="compositionally biased region" description="Basic and acidic residues" evidence="1">
    <location>
        <begin position="468"/>
        <end position="484"/>
    </location>
</feature>
<sequence>MLTNPKIQRVGSLISFFTDHWKVSTKPVGADLGQGQFQFQFANEKDLQQVLDDRPYHFAYWMLILQQETLRSIANYIGHYESMEITATTARMKVHIDGLQPLITSSMVEFETGEEVEATLIYEKLEKHCIKCMSLLHDAKDCPTFKSEELREEAAPSNPPRYPPRHRDHRGFEPIRYRTSQDQTGSIRELDQGFRSSSPRQANQAELSKERSGSQNSNRGYNYIPRSREFSNPDSSALRHSDLRNSLDASRSQFSAQSRRYERYEERRQPPPQSKWVEKEKVDTEIRERLSGDLHSAISGSSRQRRPPLDTQSPRISPDQLPREAFNAALNEVRDVMHQYSSCADPSESAARKERLRQAEQRGQIEETAAQMVRASMATQTQDTLPVENPESRSVERIPATQRLGPAVSPERVITEENHLQKSAASKRKPGRPPGRKNGDKAKNNTLIGASSRKRKIQQTALSPRKRKDSDLSRRSRASLDSDF</sequence>
<feature type="compositionally biased region" description="Basic and acidic residues" evidence="1">
    <location>
        <begin position="226"/>
        <end position="245"/>
    </location>
</feature>
<dbReference type="PANTHER" id="PTHR31286">
    <property type="entry name" value="GLYCINE-RICH CELL WALL STRUCTURAL PROTEIN 1.8-LIKE"/>
    <property type="match status" value="1"/>
</dbReference>
<feature type="domain" description="DUF4283" evidence="2">
    <location>
        <begin position="5"/>
        <end position="67"/>
    </location>
</feature>
<dbReference type="InterPro" id="IPR040256">
    <property type="entry name" value="At4g02000-like"/>
</dbReference>
<dbReference type="Pfam" id="PF14111">
    <property type="entry name" value="DUF4283"/>
    <property type="match status" value="1"/>
</dbReference>
<evidence type="ECO:0000256" key="1">
    <source>
        <dbReference type="SAM" id="MobiDB-lite"/>
    </source>
</evidence>
<feature type="compositionally biased region" description="Basic and acidic residues" evidence="1">
    <location>
        <begin position="350"/>
        <end position="361"/>
    </location>
</feature>
<dbReference type="AlphaFoldDB" id="A0A6D2HVV1"/>
<proteinExistence type="predicted"/>
<feature type="compositionally biased region" description="Low complexity" evidence="1">
    <location>
        <begin position="249"/>
        <end position="258"/>
    </location>
</feature>
<dbReference type="InterPro" id="IPR025558">
    <property type="entry name" value="DUF4283"/>
</dbReference>
<organism evidence="3 4">
    <name type="scientific">Microthlaspi erraticum</name>
    <dbReference type="NCBI Taxonomy" id="1685480"/>
    <lineage>
        <taxon>Eukaryota</taxon>
        <taxon>Viridiplantae</taxon>
        <taxon>Streptophyta</taxon>
        <taxon>Embryophyta</taxon>
        <taxon>Tracheophyta</taxon>
        <taxon>Spermatophyta</taxon>
        <taxon>Magnoliopsida</taxon>
        <taxon>eudicotyledons</taxon>
        <taxon>Gunneridae</taxon>
        <taxon>Pentapetalae</taxon>
        <taxon>rosids</taxon>
        <taxon>malvids</taxon>
        <taxon>Brassicales</taxon>
        <taxon>Brassicaceae</taxon>
        <taxon>Coluteocarpeae</taxon>
        <taxon>Microthlaspi</taxon>
    </lineage>
</organism>
<keyword evidence="4" id="KW-1185">Reference proteome</keyword>
<dbReference type="PANTHER" id="PTHR31286:SF163">
    <property type="entry name" value="ZINC KNUCKLE CX2CX4HX4C DOMAIN-CONTAINING PROTEIN"/>
    <property type="match status" value="1"/>
</dbReference>
<feature type="compositionally biased region" description="Basic residues" evidence="1">
    <location>
        <begin position="425"/>
        <end position="435"/>
    </location>
</feature>
<dbReference type="Proteomes" id="UP000467841">
    <property type="component" value="Unassembled WGS sequence"/>
</dbReference>